<accession>A0A6L3ZDI3</accession>
<name>A0A6L3ZDI3_9FLAO</name>
<comment type="caution">
    <text evidence="4">The sequence shown here is derived from an EMBL/GenBank/DDBJ whole genome shotgun (WGS) entry which is preliminary data.</text>
</comment>
<comment type="similarity">
    <text evidence="1">Belongs to the peptidase M16 family.</text>
</comment>
<dbReference type="Pfam" id="PF00675">
    <property type="entry name" value="Peptidase_M16"/>
    <property type="match status" value="1"/>
</dbReference>
<dbReference type="RefSeq" id="WP_151693334.1">
    <property type="nucleotide sequence ID" value="NZ_BMGX01000001.1"/>
</dbReference>
<proteinExistence type="inferred from homology"/>
<feature type="domain" description="Peptidase M16 C-terminal" evidence="3">
    <location>
        <begin position="168"/>
        <end position="343"/>
    </location>
</feature>
<feature type="domain" description="Peptidase M16 N-terminal" evidence="2">
    <location>
        <begin position="22"/>
        <end position="161"/>
    </location>
</feature>
<evidence type="ECO:0000313" key="4">
    <source>
        <dbReference type="EMBL" id="KAB2815905.1"/>
    </source>
</evidence>
<dbReference type="Pfam" id="PF05193">
    <property type="entry name" value="Peptidase_M16_C"/>
    <property type="match status" value="1"/>
</dbReference>
<dbReference type="OrthoDB" id="9811314at2"/>
<dbReference type="InterPro" id="IPR011765">
    <property type="entry name" value="Pept_M16_N"/>
</dbReference>
<evidence type="ECO:0000259" key="3">
    <source>
        <dbReference type="Pfam" id="PF05193"/>
    </source>
</evidence>
<evidence type="ECO:0000313" key="5">
    <source>
        <dbReference type="Proteomes" id="UP000484164"/>
    </source>
</evidence>
<dbReference type="InterPro" id="IPR007863">
    <property type="entry name" value="Peptidase_M16_C"/>
</dbReference>
<evidence type="ECO:0000256" key="1">
    <source>
        <dbReference type="ARBA" id="ARBA00007261"/>
    </source>
</evidence>
<evidence type="ECO:0000259" key="2">
    <source>
        <dbReference type="Pfam" id="PF00675"/>
    </source>
</evidence>
<dbReference type="InterPro" id="IPR011249">
    <property type="entry name" value="Metalloenz_LuxS/M16"/>
</dbReference>
<keyword evidence="5" id="KW-1185">Reference proteome</keyword>
<gene>
    <name evidence="4" type="ORF">F8C82_09415</name>
</gene>
<protein>
    <submittedName>
        <fullName evidence="4">Insulinase family protein</fullName>
    </submittedName>
</protein>
<sequence>MESPLNIFSLPNGLRVIHKPVNSPVAHCGLIINAGSRDENDNEQGMAHFIEHVLFKGTKKRKAYHILSRLEDVGGELNAYTGKEETVLYASVLKRHLPRAIELLFEIAFESVYPEKEIKKEKDVINDEIASYLDSPSELIFDDFEDVLFKGHPIGRNILGTPESLAAINRPRLMDWVAKHYSPERMVFSIVGDYSEKDIRKYIDKYTSELPSGDPRYHRRPINGYEPVFQVEDKSTYQTHAIVGNRGYDMHHHDLTAMILLNNLLGGPGMNSRLNLNIREKYGFAYNLESFYTAYTDTGTFGVYVGTDKGTIDRSLKLIHRELRMLREKKLGVVQLKKAKQQLLGQFALGQESNSSSMIGIGRTLLHYDKVETFEEVTKRVESVSSDAIMRVANEVFDPSQLTTLIYKAK</sequence>
<dbReference type="PANTHER" id="PTHR11851">
    <property type="entry name" value="METALLOPROTEASE"/>
    <property type="match status" value="1"/>
</dbReference>
<reference evidence="4 5" key="1">
    <citation type="submission" date="2019-10" db="EMBL/GenBank/DDBJ databases">
        <title>Genome sequence of Phaeocystidibacter marisrubri JCM30614 (type strain).</title>
        <authorList>
            <person name="Bowman J.P."/>
        </authorList>
    </citation>
    <scope>NUCLEOTIDE SEQUENCE [LARGE SCALE GENOMIC DNA]</scope>
    <source>
        <strain evidence="4 5">JCM 30614</strain>
    </source>
</reference>
<dbReference type="SUPFAM" id="SSF63411">
    <property type="entry name" value="LuxS/MPP-like metallohydrolase"/>
    <property type="match status" value="2"/>
</dbReference>
<dbReference type="PANTHER" id="PTHR11851:SF49">
    <property type="entry name" value="MITOCHONDRIAL-PROCESSING PEPTIDASE SUBUNIT ALPHA"/>
    <property type="match status" value="1"/>
</dbReference>
<dbReference type="Gene3D" id="3.30.830.10">
    <property type="entry name" value="Metalloenzyme, LuxS/M16 peptidase-like"/>
    <property type="match status" value="2"/>
</dbReference>
<dbReference type="GO" id="GO:0046872">
    <property type="term" value="F:metal ion binding"/>
    <property type="evidence" value="ECO:0007669"/>
    <property type="project" value="InterPro"/>
</dbReference>
<dbReference type="Proteomes" id="UP000484164">
    <property type="component" value="Unassembled WGS sequence"/>
</dbReference>
<organism evidence="4 5">
    <name type="scientific">Phaeocystidibacter marisrubri</name>
    <dbReference type="NCBI Taxonomy" id="1577780"/>
    <lineage>
        <taxon>Bacteria</taxon>
        <taxon>Pseudomonadati</taxon>
        <taxon>Bacteroidota</taxon>
        <taxon>Flavobacteriia</taxon>
        <taxon>Flavobacteriales</taxon>
        <taxon>Phaeocystidibacteraceae</taxon>
        <taxon>Phaeocystidibacter</taxon>
    </lineage>
</organism>
<dbReference type="AlphaFoldDB" id="A0A6L3ZDI3"/>
<dbReference type="EMBL" id="WBVQ01000002">
    <property type="protein sequence ID" value="KAB2815905.1"/>
    <property type="molecule type" value="Genomic_DNA"/>
</dbReference>
<dbReference type="InterPro" id="IPR050361">
    <property type="entry name" value="MPP/UQCRC_Complex"/>
</dbReference>